<reference evidence="9" key="1">
    <citation type="journal article" date="2020" name="Stud. Mycol.">
        <title>101 Dothideomycetes genomes: a test case for predicting lifestyles and emergence of pathogens.</title>
        <authorList>
            <person name="Haridas S."/>
            <person name="Albert R."/>
            <person name="Binder M."/>
            <person name="Bloem J."/>
            <person name="Labutti K."/>
            <person name="Salamov A."/>
            <person name="Andreopoulos B."/>
            <person name="Baker S."/>
            <person name="Barry K."/>
            <person name="Bills G."/>
            <person name="Bluhm B."/>
            <person name="Cannon C."/>
            <person name="Castanera R."/>
            <person name="Culley D."/>
            <person name="Daum C."/>
            <person name="Ezra D."/>
            <person name="Gonzalez J."/>
            <person name="Henrissat B."/>
            <person name="Kuo A."/>
            <person name="Liang C."/>
            <person name="Lipzen A."/>
            <person name="Lutzoni F."/>
            <person name="Magnuson J."/>
            <person name="Mondo S."/>
            <person name="Nolan M."/>
            <person name="Ohm R."/>
            <person name="Pangilinan J."/>
            <person name="Park H.-J."/>
            <person name="Ramirez L."/>
            <person name="Alfaro M."/>
            <person name="Sun H."/>
            <person name="Tritt A."/>
            <person name="Yoshinaga Y."/>
            <person name="Zwiers L.-H."/>
            <person name="Turgeon B."/>
            <person name="Goodwin S."/>
            <person name="Spatafora J."/>
            <person name="Crous P."/>
            <person name="Grigoriev I."/>
        </authorList>
    </citation>
    <scope>NUCLEOTIDE SEQUENCE</scope>
    <source>
        <strain evidence="9">CBS 269.34</strain>
    </source>
</reference>
<dbReference type="Proteomes" id="UP000799750">
    <property type="component" value="Unassembled WGS sequence"/>
</dbReference>
<feature type="compositionally biased region" description="Acidic residues" evidence="7">
    <location>
        <begin position="233"/>
        <end position="246"/>
    </location>
</feature>
<dbReference type="SUPFAM" id="SSF52540">
    <property type="entry name" value="P-loop containing nucleoside triphosphate hydrolases"/>
    <property type="match status" value="1"/>
</dbReference>
<feature type="compositionally biased region" description="Acidic residues" evidence="7">
    <location>
        <begin position="145"/>
        <end position="159"/>
    </location>
</feature>
<feature type="compositionally biased region" description="Basic and acidic residues" evidence="7">
    <location>
        <begin position="298"/>
        <end position="314"/>
    </location>
</feature>
<dbReference type="InterPro" id="IPR027417">
    <property type="entry name" value="P-loop_NTPase"/>
</dbReference>
<dbReference type="InterPro" id="IPR016527">
    <property type="entry name" value="ORC4"/>
</dbReference>
<feature type="compositionally biased region" description="Basic and acidic residues" evidence="7">
    <location>
        <begin position="223"/>
        <end position="232"/>
    </location>
</feature>
<gene>
    <name evidence="9" type="ORF">BU16DRAFT_567723</name>
</gene>
<feature type="region of interest" description="Disordered" evidence="7">
    <location>
        <begin position="1"/>
        <end position="76"/>
    </location>
</feature>
<dbReference type="EMBL" id="MU004199">
    <property type="protein sequence ID" value="KAF2489550.1"/>
    <property type="molecule type" value="Genomic_DNA"/>
</dbReference>
<dbReference type="AlphaFoldDB" id="A0A6A6QC16"/>
<dbReference type="Gene3D" id="3.40.50.300">
    <property type="entry name" value="P-loop containing nucleotide triphosphate hydrolases"/>
    <property type="match status" value="1"/>
</dbReference>
<keyword evidence="6" id="KW-0539">Nucleus</keyword>
<feature type="compositionally biased region" description="Polar residues" evidence="7">
    <location>
        <begin position="196"/>
        <end position="215"/>
    </location>
</feature>
<evidence type="ECO:0000256" key="6">
    <source>
        <dbReference type="ARBA" id="ARBA00023242"/>
    </source>
</evidence>
<dbReference type="FunFam" id="3.40.50.300:FF:001597">
    <property type="entry name" value="Origin recognition complex subunit Orc4"/>
    <property type="match status" value="1"/>
</dbReference>
<protein>
    <recommendedName>
        <fullName evidence="3">Origin recognition complex subunit 4</fullName>
    </recommendedName>
</protein>
<evidence type="ECO:0000313" key="10">
    <source>
        <dbReference type="Proteomes" id="UP000799750"/>
    </source>
</evidence>
<dbReference type="Pfam" id="PF14629">
    <property type="entry name" value="ORC4_C"/>
    <property type="match status" value="1"/>
</dbReference>
<evidence type="ECO:0000256" key="3">
    <source>
        <dbReference type="ARBA" id="ARBA00019083"/>
    </source>
</evidence>
<comment type="subcellular location">
    <subcellularLocation>
        <location evidence="1">Nucleus</location>
    </subcellularLocation>
</comment>
<dbReference type="PANTHER" id="PTHR12087">
    <property type="entry name" value="ORIGIN RECOGNITION COMPLEX SUBUNIT 4"/>
    <property type="match status" value="1"/>
</dbReference>
<feature type="region of interest" description="Disordered" evidence="7">
    <location>
        <begin position="89"/>
        <end position="315"/>
    </location>
</feature>
<comment type="similarity">
    <text evidence="2">Belongs to the ORC4 family.</text>
</comment>
<feature type="domain" description="AAA+ ATPase" evidence="8">
    <location>
        <begin position="435"/>
        <end position="602"/>
    </location>
</feature>
<dbReference type="OrthoDB" id="343623at2759"/>
<dbReference type="InterPro" id="IPR041664">
    <property type="entry name" value="AAA_16"/>
</dbReference>
<dbReference type="GO" id="GO:0006270">
    <property type="term" value="P:DNA replication initiation"/>
    <property type="evidence" value="ECO:0007669"/>
    <property type="project" value="TreeGrafter"/>
</dbReference>
<dbReference type="InterPro" id="IPR032705">
    <property type="entry name" value="ORC4_C"/>
</dbReference>
<dbReference type="Pfam" id="PF13191">
    <property type="entry name" value="AAA_16"/>
    <property type="match status" value="1"/>
</dbReference>
<dbReference type="GO" id="GO:0003688">
    <property type="term" value="F:DNA replication origin binding"/>
    <property type="evidence" value="ECO:0007669"/>
    <property type="project" value="TreeGrafter"/>
</dbReference>
<evidence type="ECO:0000259" key="8">
    <source>
        <dbReference type="SMART" id="SM00382"/>
    </source>
</evidence>
<evidence type="ECO:0000256" key="2">
    <source>
        <dbReference type="ARBA" id="ARBA00005334"/>
    </source>
</evidence>
<dbReference type="GO" id="GO:0005664">
    <property type="term" value="C:nuclear origin of replication recognition complex"/>
    <property type="evidence" value="ECO:0007669"/>
    <property type="project" value="TreeGrafter"/>
</dbReference>
<accession>A0A6A6QC16</accession>
<dbReference type="PANTHER" id="PTHR12087:SF0">
    <property type="entry name" value="ORIGIN RECOGNITION COMPLEX SUBUNIT 4"/>
    <property type="match status" value="1"/>
</dbReference>
<sequence>MDDSPRQSKRRKLDTPSRNVSSPLPSKPHTPGTLRRPTRRIASLYNAESKGSSLANGFPRARLNQNDDKDVYDDIDGALHTPAKRLRDRLRAQFHESDPSPKKTGLVPKEPVSRKRGGKDFGNSTPKRKWTSRSAGLDTNKGVSEEGEEAVESNGEDELAAGLVTPSTRRIHKEATNGNNGRSTPSLSRTRTSTRIAANSNSNGTNGHVSPSSSRAKTRRKPRTEPSAHDGSENEEMDLVDADADTNQDMPDQASELPKMTTRTAGRRTRNRVDHDENAVSSPILEQNKPTSRRRKRTNADHDGIDTDLPHLEDSGLEMEVAGSGELEEEEEEEDDMVLPHTNGHFQDDQEQSDGQIEISEVLEESSPFVSTRDQGHSTVSLGKKTQADSNSGLALLKNIVVERLTAKRPTPLLGLDDEYRNVYQLVENTVVAGEGNSMLVIGARGSGKTALVSKVLSEISKEHREEFHTVRLNGFIHTDDKLALREIWRQLGKEMDLEEDSLGKNYADTLSKLLALLSHPSEQTGEETEQVARAVVFVMDEFDLFTLHPRQTLLYNLFDIAQSRKAPIAVLGLTTRIDVSESLEKRVKSRFSHRYVHLSLSKTFTAFQETCKAALMLQPEDLNIEERAVLSKPTTVTPKKTAKNSKTTTLLAAWNSSISTLFATKAFITSQLGPIYYRSKSIKEVLTSLLTPTALLTPSTFPPSPSAFFTPNPSLASLTNTLAPPDSKLALLPNLSHVQLALLIAAARLDVVLDTDTCNFNMAYAEYVSLAAKARMQSAAGGAVASGGATRVWGKEVAMREWERLVRWELVVPVIGLGAGAGGAGAMVRVDMALEEIIPSVQAGGGQMDRVLEKWCRQI</sequence>
<evidence type="ECO:0000256" key="1">
    <source>
        <dbReference type="ARBA" id="ARBA00004123"/>
    </source>
</evidence>
<dbReference type="InterPro" id="IPR003593">
    <property type="entry name" value="AAA+_ATPase"/>
</dbReference>
<name>A0A6A6QC16_9PEZI</name>
<evidence type="ECO:0000256" key="5">
    <source>
        <dbReference type="ARBA" id="ARBA00023125"/>
    </source>
</evidence>
<keyword evidence="5" id="KW-0238">DNA-binding</keyword>
<feature type="compositionally biased region" description="Low complexity" evidence="7">
    <location>
        <begin position="182"/>
        <end position="195"/>
    </location>
</feature>
<evidence type="ECO:0000313" key="9">
    <source>
        <dbReference type="EMBL" id="KAF2489550.1"/>
    </source>
</evidence>
<dbReference type="SMART" id="SM00382">
    <property type="entry name" value="AAA"/>
    <property type="match status" value="1"/>
</dbReference>
<feature type="compositionally biased region" description="Polar residues" evidence="7">
    <location>
        <begin position="279"/>
        <end position="290"/>
    </location>
</feature>
<evidence type="ECO:0000256" key="7">
    <source>
        <dbReference type="SAM" id="MobiDB-lite"/>
    </source>
</evidence>
<organism evidence="9 10">
    <name type="scientific">Lophium mytilinum</name>
    <dbReference type="NCBI Taxonomy" id="390894"/>
    <lineage>
        <taxon>Eukaryota</taxon>
        <taxon>Fungi</taxon>
        <taxon>Dikarya</taxon>
        <taxon>Ascomycota</taxon>
        <taxon>Pezizomycotina</taxon>
        <taxon>Dothideomycetes</taxon>
        <taxon>Pleosporomycetidae</taxon>
        <taxon>Mytilinidiales</taxon>
        <taxon>Mytilinidiaceae</taxon>
        <taxon>Lophium</taxon>
    </lineage>
</organism>
<proteinExistence type="inferred from homology"/>
<evidence type="ECO:0000256" key="4">
    <source>
        <dbReference type="ARBA" id="ARBA00022705"/>
    </source>
</evidence>
<keyword evidence="10" id="KW-1185">Reference proteome</keyword>
<keyword evidence="4" id="KW-0235">DNA replication</keyword>
<feature type="compositionally biased region" description="Basic and acidic residues" evidence="7">
    <location>
        <begin position="89"/>
        <end position="101"/>
    </location>
</feature>